<comment type="similarity">
    <text evidence="1">Belongs to the sulfatase family.</text>
</comment>
<evidence type="ECO:0000256" key="1">
    <source>
        <dbReference type="ARBA" id="ARBA00008779"/>
    </source>
</evidence>
<feature type="domain" description="Sulfatase N-terminal" evidence="4">
    <location>
        <begin position="22"/>
        <end position="308"/>
    </location>
</feature>
<dbReference type="SUPFAM" id="SSF53649">
    <property type="entry name" value="Alkaline phosphatase-like"/>
    <property type="match status" value="1"/>
</dbReference>
<dbReference type="PANTHER" id="PTHR43751">
    <property type="entry name" value="SULFATASE"/>
    <property type="match status" value="1"/>
</dbReference>
<organism evidence="5 6">
    <name type="scientific">Sinomicrobium weinanense</name>
    <dbReference type="NCBI Taxonomy" id="2842200"/>
    <lineage>
        <taxon>Bacteria</taxon>
        <taxon>Pseudomonadati</taxon>
        <taxon>Bacteroidota</taxon>
        <taxon>Flavobacteriia</taxon>
        <taxon>Flavobacteriales</taxon>
        <taxon>Flavobacteriaceae</taxon>
        <taxon>Sinomicrobium</taxon>
    </lineage>
</organism>
<sequence length="636" mass="73403">MDRVLVFLAFFMFNCIAQAQQPNILWVTIEDTSPHFIGCYGNADAKTPNIDRLSREGVKFTNAFANAPVCSPARTTIITGVLNEVLGTGNHRSKYPLPDKIKGFPSYLKKAGWYTSNNAKTDYSVGGARKMIRDSWNESSREAGWWKRTDGQPFFSVFNHMNSHQSRTMTNPYRWYRAMIYDSLSGEERIGEAAFEMPPHFNDSAEMRRYFARVYNAISLTDKEIGKLLDKLEKDGLKDDTIIFFYADHGEAIPRGKSGSAGIGYKVPMVVWFPDKYKELSPWPIGSETDELICFDDLAPTVLSLAGIKPPEYMTGRPFMGKYRKTPGKYVFTSRNRIDESPQLARSITDGRYMYTKVFQPQFPELEYQKYADVSDIVKQIRQDYSDNKLNKVQSEMMDSRNGSEYLYDMDNDPWKLHNLAKKPEYREKVFLLKEKLYQHILEVRDVMFLPEYTMDSISAEMTPFEYRLQKGYELKKILDQAFLCGERKKPEEILSGLESENRDVVYWSLMGIQSLREIDLSGVRHKIMEKMHSSYLPVRILAAAIAFERLGAKEKAASALRPLLKFDNDLVTLQMLQNVQYMKGGPEFFKDDLKAFVALRKQDKSFLNSVSVAETTLFMLGEGELYYDNMKKWMD</sequence>
<dbReference type="PANTHER" id="PTHR43751:SF1">
    <property type="entry name" value="SULFATASE ATSG-RELATED"/>
    <property type="match status" value="1"/>
</dbReference>
<keyword evidence="3" id="KW-0732">Signal</keyword>
<evidence type="ECO:0000313" key="6">
    <source>
        <dbReference type="Proteomes" id="UP000653730"/>
    </source>
</evidence>
<proteinExistence type="inferred from homology"/>
<accession>A0A926JVT0</accession>
<dbReference type="InterPro" id="IPR024607">
    <property type="entry name" value="Sulfatase_CS"/>
</dbReference>
<evidence type="ECO:0000256" key="3">
    <source>
        <dbReference type="SAM" id="SignalP"/>
    </source>
</evidence>
<comment type="caution">
    <text evidence="5">The sequence shown here is derived from an EMBL/GenBank/DDBJ whole genome shotgun (WGS) entry which is preliminary data.</text>
</comment>
<evidence type="ECO:0000256" key="2">
    <source>
        <dbReference type="ARBA" id="ARBA00022801"/>
    </source>
</evidence>
<dbReference type="PROSITE" id="PS00523">
    <property type="entry name" value="SULFATASE_1"/>
    <property type="match status" value="1"/>
</dbReference>
<dbReference type="InterPro" id="IPR052701">
    <property type="entry name" value="GAG_Ulvan_Degrading_Sulfatases"/>
</dbReference>
<keyword evidence="2" id="KW-0378">Hydrolase</keyword>
<dbReference type="Proteomes" id="UP000653730">
    <property type="component" value="Unassembled WGS sequence"/>
</dbReference>
<evidence type="ECO:0000259" key="4">
    <source>
        <dbReference type="Pfam" id="PF00884"/>
    </source>
</evidence>
<dbReference type="InterPro" id="IPR000917">
    <property type="entry name" value="Sulfatase_N"/>
</dbReference>
<dbReference type="GO" id="GO:0016787">
    <property type="term" value="F:hydrolase activity"/>
    <property type="evidence" value="ECO:0007669"/>
    <property type="project" value="UniProtKB-KW"/>
</dbReference>
<protein>
    <submittedName>
        <fullName evidence="5">Sulfatase</fullName>
    </submittedName>
</protein>
<name>A0A926JVT0_9FLAO</name>
<reference evidence="5 6" key="1">
    <citation type="submission" date="2020-09" db="EMBL/GenBank/DDBJ databases">
        <title>Sinomicrobium weinanense sp. nov., a halophilic bacteria isolated from saline-alkali soil.</title>
        <authorList>
            <person name="Wu P."/>
            <person name="Ren H."/>
            <person name="Mei Y."/>
            <person name="Liang Y."/>
            <person name="Chen Z."/>
        </authorList>
    </citation>
    <scope>NUCLEOTIDE SEQUENCE [LARGE SCALE GENOMIC DNA]</scope>
    <source>
        <strain evidence="5 6">FJxs</strain>
    </source>
</reference>
<dbReference type="AlphaFoldDB" id="A0A926JVT0"/>
<feature type="chain" id="PRO_5037433945" evidence="3">
    <location>
        <begin position="20"/>
        <end position="636"/>
    </location>
</feature>
<dbReference type="EMBL" id="JACVDC010000089">
    <property type="protein sequence ID" value="MBC9798102.1"/>
    <property type="molecule type" value="Genomic_DNA"/>
</dbReference>
<dbReference type="Gene3D" id="3.40.720.10">
    <property type="entry name" value="Alkaline Phosphatase, subunit A"/>
    <property type="match status" value="1"/>
</dbReference>
<dbReference type="RefSeq" id="WP_187967229.1">
    <property type="nucleotide sequence ID" value="NZ_JACVDC010000089.1"/>
</dbReference>
<dbReference type="InterPro" id="IPR017850">
    <property type="entry name" value="Alkaline_phosphatase_core_sf"/>
</dbReference>
<gene>
    <name evidence="5" type="ORF">IBL28_19180</name>
</gene>
<evidence type="ECO:0000313" key="5">
    <source>
        <dbReference type="EMBL" id="MBC9798102.1"/>
    </source>
</evidence>
<keyword evidence="6" id="KW-1185">Reference proteome</keyword>
<dbReference type="Pfam" id="PF00884">
    <property type="entry name" value="Sulfatase"/>
    <property type="match status" value="1"/>
</dbReference>
<dbReference type="CDD" id="cd16027">
    <property type="entry name" value="SGSH"/>
    <property type="match status" value="1"/>
</dbReference>
<feature type="signal peptide" evidence="3">
    <location>
        <begin position="1"/>
        <end position="19"/>
    </location>
</feature>